<name>Q6FJU2_CANGA</name>
<dbReference type="GeneID" id="2891512"/>
<dbReference type="CGD" id="CAL0137305">
    <property type="gene designation" value="MID1"/>
</dbReference>
<organism evidence="4 5">
    <name type="scientific">Candida glabrata (strain ATCC 2001 / BCRC 20586 / JCM 3761 / NBRC 0622 / NRRL Y-65 / CBS 138)</name>
    <name type="common">Yeast</name>
    <name type="synonym">Nakaseomyces glabratus</name>
    <dbReference type="NCBI Taxonomy" id="284593"/>
    <lineage>
        <taxon>Eukaryota</taxon>
        <taxon>Fungi</taxon>
        <taxon>Dikarya</taxon>
        <taxon>Ascomycota</taxon>
        <taxon>Saccharomycotina</taxon>
        <taxon>Saccharomycetes</taxon>
        <taxon>Saccharomycetales</taxon>
        <taxon>Saccharomycetaceae</taxon>
        <taxon>Nakaseomyces</taxon>
    </lineage>
</organism>
<evidence type="ECO:0000313" key="3">
    <source>
        <dbReference type="CGD" id="CAL0137305"/>
    </source>
</evidence>
<feature type="signal peptide" evidence="2">
    <location>
        <begin position="1"/>
        <end position="16"/>
    </location>
</feature>
<dbReference type="GO" id="GO:0071466">
    <property type="term" value="P:cellular response to xenobiotic stimulus"/>
    <property type="evidence" value="ECO:0000315"/>
    <property type="project" value="CGD"/>
</dbReference>
<dbReference type="VEuPathDB" id="FungiDB:CAGL0M03597g"/>
<dbReference type="Proteomes" id="UP000002428">
    <property type="component" value="Chromosome M"/>
</dbReference>
<dbReference type="GO" id="GO:0005783">
    <property type="term" value="C:endoplasmic reticulum"/>
    <property type="evidence" value="ECO:0007669"/>
    <property type="project" value="EnsemblFungi"/>
</dbReference>
<dbReference type="FunCoup" id="Q6FJU2">
    <property type="interactions" value="58"/>
</dbReference>
<feature type="chain" id="PRO_5004273302" description="Stretch-activated cation channel MID1" evidence="2">
    <location>
        <begin position="17"/>
        <end position="591"/>
    </location>
</feature>
<evidence type="ECO:0000313" key="5">
    <source>
        <dbReference type="Proteomes" id="UP000002428"/>
    </source>
</evidence>
<reference evidence="4 5" key="1">
    <citation type="journal article" date="2004" name="Nature">
        <title>Genome evolution in yeasts.</title>
        <authorList>
            <consortium name="Genolevures"/>
            <person name="Dujon B."/>
            <person name="Sherman D."/>
            <person name="Fischer G."/>
            <person name="Durrens P."/>
            <person name="Casaregola S."/>
            <person name="Lafontaine I."/>
            <person name="de Montigny J."/>
            <person name="Marck C."/>
            <person name="Neuveglise C."/>
            <person name="Talla E."/>
            <person name="Goffard N."/>
            <person name="Frangeul L."/>
            <person name="Aigle M."/>
            <person name="Anthouard V."/>
            <person name="Babour A."/>
            <person name="Barbe V."/>
            <person name="Barnay S."/>
            <person name="Blanchin S."/>
            <person name="Beckerich J.M."/>
            <person name="Beyne E."/>
            <person name="Bleykasten C."/>
            <person name="Boisrame A."/>
            <person name="Boyer J."/>
            <person name="Cattolico L."/>
            <person name="Confanioleri F."/>
            <person name="de Daruvar A."/>
            <person name="Despons L."/>
            <person name="Fabre E."/>
            <person name="Fairhead C."/>
            <person name="Ferry-Dumazet H."/>
            <person name="Groppi A."/>
            <person name="Hantraye F."/>
            <person name="Hennequin C."/>
            <person name="Jauniaux N."/>
            <person name="Joyet P."/>
            <person name="Kachouri R."/>
            <person name="Kerrest A."/>
            <person name="Koszul R."/>
            <person name="Lemaire M."/>
            <person name="Lesur I."/>
            <person name="Ma L."/>
            <person name="Muller H."/>
            <person name="Nicaud J.M."/>
            <person name="Nikolski M."/>
            <person name="Oztas S."/>
            <person name="Ozier-Kalogeropoulos O."/>
            <person name="Pellenz S."/>
            <person name="Potier S."/>
            <person name="Richard G.F."/>
            <person name="Straub M.L."/>
            <person name="Suleau A."/>
            <person name="Swennene D."/>
            <person name="Tekaia F."/>
            <person name="Wesolowski-Louvel M."/>
            <person name="Westhof E."/>
            <person name="Wirth B."/>
            <person name="Zeniou-Meyer M."/>
            <person name="Zivanovic I."/>
            <person name="Bolotin-Fukuhara M."/>
            <person name="Thierry A."/>
            <person name="Bouchier C."/>
            <person name="Caudron B."/>
            <person name="Scarpelli C."/>
            <person name="Gaillardin C."/>
            <person name="Weissenbach J."/>
            <person name="Wincker P."/>
            <person name="Souciet J.L."/>
        </authorList>
    </citation>
    <scope>NUCLEOTIDE SEQUENCE [LARGE SCALE GENOMIC DNA]</scope>
    <source>
        <strain evidence="5">ATCC 2001 / BCRC 20586 / JCM 3761 / NBRC 0622 / NRRL Y-65 / CBS 138</strain>
    </source>
</reference>
<dbReference type="OMA" id="YEILPCI"/>
<feature type="region of interest" description="Disordered" evidence="1">
    <location>
        <begin position="54"/>
        <end position="98"/>
    </location>
</feature>
<dbReference type="GO" id="GO:0062040">
    <property type="term" value="C:fungal biofilm matrix"/>
    <property type="evidence" value="ECO:0000314"/>
    <property type="project" value="CGD"/>
</dbReference>
<dbReference type="PANTHER" id="PTHR39142:SF1">
    <property type="entry name" value="AEL197CP"/>
    <property type="match status" value="1"/>
</dbReference>
<evidence type="ECO:0008006" key="6">
    <source>
        <dbReference type="Google" id="ProtNLM"/>
    </source>
</evidence>
<feature type="compositionally biased region" description="Acidic residues" evidence="1">
    <location>
        <begin position="75"/>
        <end position="96"/>
    </location>
</feature>
<dbReference type="AlphaFoldDB" id="Q6FJU2"/>
<protein>
    <recommendedName>
        <fullName evidence="6">Stretch-activated cation channel MID1</fullName>
    </recommendedName>
</protein>
<dbReference type="GO" id="GO:0070509">
    <property type="term" value="P:calcium ion import"/>
    <property type="evidence" value="ECO:0000315"/>
    <property type="project" value="CGD"/>
</dbReference>
<dbReference type="PANTHER" id="PTHR39142">
    <property type="entry name" value="MID1P"/>
    <property type="match status" value="1"/>
</dbReference>
<dbReference type="GO" id="GO:0005886">
    <property type="term" value="C:plasma membrane"/>
    <property type="evidence" value="ECO:0007669"/>
    <property type="project" value="EnsemblFungi"/>
</dbReference>
<proteinExistence type="predicted"/>
<evidence type="ECO:0000256" key="2">
    <source>
        <dbReference type="SAM" id="SignalP"/>
    </source>
</evidence>
<dbReference type="GO" id="GO:0098703">
    <property type="term" value="P:calcium ion import across plasma membrane"/>
    <property type="evidence" value="ECO:0007669"/>
    <property type="project" value="InterPro"/>
</dbReference>
<accession>Q6FJU2</accession>
<feature type="compositionally biased region" description="Low complexity" evidence="1">
    <location>
        <begin position="54"/>
        <end position="74"/>
    </location>
</feature>
<dbReference type="KEGG" id="cgr:2891512"/>
<dbReference type="eggNOG" id="ENOG502QTEW">
    <property type="taxonomic scope" value="Eukaryota"/>
</dbReference>
<dbReference type="GO" id="GO:0015275">
    <property type="term" value="F:stretch-activated, monoatomic cation-selective, calcium channel activity"/>
    <property type="evidence" value="ECO:0007669"/>
    <property type="project" value="EnsemblFungi"/>
</dbReference>
<dbReference type="HOGENOM" id="CLU_018731_1_0_1"/>
<gene>
    <name evidence="3" type="primary">MID1</name>
    <name evidence="3 4" type="ordered locus">CAGL0M03597g</name>
</gene>
<dbReference type="EMBL" id="CR380959">
    <property type="protein sequence ID" value="CAG62478.1"/>
    <property type="molecule type" value="Genomic_DNA"/>
</dbReference>
<dbReference type="GO" id="GO:0005576">
    <property type="term" value="C:extracellular region"/>
    <property type="evidence" value="ECO:0000314"/>
    <property type="project" value="CGD"/>
</dbReference>
<sequence>MLLWVLFLYLLASGSAFRFGGNDSWWNRRDLAAGGSEVAVDMQLLDIVNKADGGSTSTSSDVGASSSAQSNADDTNGDGDDDDGDDDDDDDGEDEPQIINSNLIYEWTPIISKMTPGKVDNYMFNINPESTGLGFAPSYEILIFLSGNICQQPTNSTDLQIRVYYSFDEKMLSNISLGNFETFSNGYLEALQISPVNHTSNGTTLNSKNLYVSVRLWDLINDKEVDKDDPNIKNLTSTEWDYRLSISENDLVFQWDTRSWIDVLDTDSTSALISTGNVTDDGQIYSNYTIYDPTLYDLYLYTYDEYQKFLNVSELSLCAIKNGPHLVSSEGASATNPPLEMLQETGLKIQKRIAESSSGIAEQFYITGLTPNTTYAAFLTKKIGKGQSLSNVGGVLFDAEIFTTQTSDACSLIFGMSFCSDNAYSVPSSEFTNGNKSDLAIEYDNIASALYSNFSKALQLVPCDADLDARYSPIRTCDDCATSYRDWICAVSIPRCSTTESSSYIYRSKTDNRNSYVNKFIKPTEDYYEVLPCIDMCYAIVRDCPSVFNFKCPDQESEPELLFQSYNIFKQSSPFITCNFIGNASYLKIHK</sequence>
<keyword evidence="2" id="KW-0732">Signal</keyword>
<dbReference type="InterPro" id="IPR024338">
    <property type="entry name" value="MID1/Yam8"/>
</dbReference>
<dbReference type="RefSeq" id="XP_449502.1">
    <property type="nucleotide sequence ID" value="XM_449502.1"/>
</dbReference>
<evidence type="ECO:0000313" key="4">
    <source>
        <dbReference type="EMBL" id="CAG62478.1"/>
    </source>
</evidence>
<keyword evidence="5" id="KW-1185">Reference proteome</keyword>
<dbReference type="STRING" id="284593.Q6FJU2"/>
<dbReference type="Pfam" id="PF12929">
    <property type="entry name" value="Mid1"/>
    <property type="match status" value="1"/>
</dbReference>
<evidence type="ECO:0000256" key="1">
    <source>
        <dbReference type="SAM" id="MobiDB-lite"/>
    </source>
</evidence>
<dbReference type="InParanoid" id="Q6FJU2"/>